<proteinExistence type="predicted"/>
<gene>
    <name evidence="1" type="ORF">SAMN02910293_00433</name>
</gene>
<dbReference type="AlphaFoldDB" id="A0A1G6AKJ5"/>
<dbReference type="Proteomes" id="UP000182508">
    <property type="component" value="Unassembled WGS sequence"/>
</dbReference>
<protein>
    <submittedName>
        <fullName evidence="1">Uncharacterized protein</fullName>
    </submittedName>
</protein>
<accession>A0A1G6AKJ5</accession>
<evidence type="ECO:0000313" key="1">
    <source>
        <dbReference type="EMBL" id="SDB08800.1"/>
    </source>
</evidence>
<name>A0A1G6AKJ5_9STRE</name>
<reference evidence="1 2" key="1">
    <citation type="submission" date="2016-10" db="EMBL/GenBank/DDBJ databases">
        <authorList>
            <person name="de Groot N.N."/>
        </authorList>
    </citation>
    <scope>NUCLEOTIDE SEQUENCE [LARGE SCALE GENOMIC DNA]</scope>
    <source>
        <strain evidence="1 2">A-4</strain>
    </source>
</reference>
<sequence length="56" mass="6605">MIEMMVGWLDGKIELNNRMLAETKELSDFDIFLMADNEMMDKIKSELLKHNEVIDD</sequence>
<dbReference type="STRING" id="439219.SAMN02910293_00433"/>
<organism evidence="1 2">
    <name type="scientific">Streptococcus henryi</name>
    <dbReference type="NCBI Taxonomy" id="439219"/>
    <lineage>
        <taxon>Bacteria</taxon>
        <taxon>Bacillati</taxon>
        <taxon>Bacillota</taxon>
        <taxon>Bacilli</taxon>
        <taxon>Lactobacillales</taxon>
        <taxon>Streptococcaceae</taxon>
        <taxon>Streptococcus</taxon>
    </lineage>
</organism>
<evidence type="ECO:0000313" key="2">
    <source>
        <dbReference type="Proteomes" id="UP000182508"/>
    </source>
</evidence>
<dbReference type="EMBL" id="FMXP01000005">
    <property type="protein sequence ID" value="SDB08800.1"/>
    <property type="molecule type" value="Genomic_DNA"/>
</dbReference>
<keyword evidence="2" id="KW-1185">Reference proteome</keyword>
<dbReference type="RefSeq" id="WP_176752512.1">
    <property type="nucleotide sequence ID" value="NZ_FMXP01000005.1"/>
</dbReference>